<reference evidence="3" key="1">
    <citation type="submission" date="2022-02" db="EMBL/GenBank/DDBJ databases">
        <title>Corynebacterium sp. from urogenital microbiome.</title>
        <authorList>
            <person name="Cappelli E.A."/>
            <person name="Ribeiro T.G."/>
            <person name="Peixe L."/>
        </authorList>
    </citation>
    <scope>NUCLEOTIDE SEQUENCE</scope>
    <source>
        <strain evidence="3">C8Ua_174</strain>
    </source>
</reference>
<accession>A0A9X3LIU0</accession>
<protein>
    <submittedName>
        <fullName evidence="3">Aminoglycoside phosphotransferase family protein</fullName>
    </submittedName>
</protein>
<gene>
    <name evidence="3" type="ORF">L8V00_00745</name>
</gene>
<feature type="region of interest" description="Disordered" evidence="1">
    <location>
        <begin position="289"/>
        <end position="319"/>
    </location>
</feature>
<name>A0A9X3LIU0_9CORY</name>
<feature type="domain" description="Aminoglycoside phosphotransferase" evidence="2">
    <location>
        <begin position="39"/>
        <end position="267"/>
    </location>
</feature>
<comment type="caution">
    <text evidence="3">The sequence shown here is derived from an EMBL/GenBank/DDBJ whole genome shotgun (WGS) entry which is preliminary data.</text>
</comment>
<dbReference type="RefSeq" id="WP_269943949.1">
    <property type="nucleotide sequence ID" value="NZ_JAKMUT010000001.1"/>
</dbReference>
<evidence type="ECO:0000259" key="2">
    <source>
        <dbReference type="Pfam" id="PF01636"/>
    </source>
</evidence>
<dbReference type="Proteomes" id="UP001146469">
    <property type="component" value="Unassembled WGS sequence"/>
</dbReference>
<keyword evidence="4" id="KW-1185">Reference proteome</keyword>
<dbReference type="InterPro" id="IPR011009">
    <property type="entry name" value="Kinase-like_dom_sf"/>
</dbReference>
<dbReference type="Gene3D" id="3.90.1200.10">
    <property type="match status" value="1"/>
</dbReference>
<dbReference type="SUPFAM" id="SSF56112">
    <property type="entry name" value="Protein kinase-like (PK-like)"/>
    <property type="match status" value="1"/>
</dbReference>
<dbReference type="InterPro" id="IPR002575">
    <property type="entry name" value="Aminoglycoside_PTrfase"/>
</dbReference>
<evidence type="ECO:0000313" key="4">
    <source>
        <dbReference type="Proteomes" id="UP001146469"/>
    </source>
</evidence>
<organism evidence="3 4">
    <name type="scientific">Corynebacterium evansiae</name>
    <dbReference type="NCBI Taxonomy" id="2913499"/>
    <lineage>
        <taxon>Bacteria</taxon>
        <taxon>Bacillati</taxon>
        <taxon>Actinomycetota</taxon>
        <taxon>Actinomycetes</taxon>
        <taxon>Mycobacteriales</taxon>
        <taxon>Corynebacteriaceae</taxon>
        <taxon>Corynebacterium</taxon>
    </lineage>
</organism>
<dbReference type="EMBL" id="JAKMUT010000001">
    <property type="protein sequence ID" value="MCZ9288744.1"/>
    <property type="molecule type" value="Genomic_DNA"/>
</dbReference>
<evidence type="ECO:0000313" key="3">
    <source>
        <dbReference type="EMBL" id="MCZ9288744.1"/>
    </source>
</evidence>
<dbReference type="PANTHER" id="PTHR21310:SF15">
    <property type="entry name" value="AMINOGLYCOSIDE PHOSPHOTRANSFERASE DOMAIN-CONTAINING PROTEIN"/>
    <property type="match status" value="1"/>
</dbReference>
<dbReference type="Pfam" id="PF01636">
    <property type="entry name" value="APH"/>
    <property type="match status" value="1"/>
</dbReference>
<sequence>MAISIENIPEMVARTWRDLEWTGQRVPKQGIDHAVVILDGLRSKEYELNDMLPESVVVRVPFEKEYREQAMLESSLIAQLFRRTKVRVPGTVRQAYARGTFNTAEPVMLTMQTELLGEPLTAELWQTLSTSQRAWVAEQLGSLLATMHAFDPDVLPMSRVDSWWTDGEATSELNHAPRTLPGKLELMKSRTETILAPHLSAAEAEFVERVFAQVDEMLSRSEQQRALTHGELHEDHMLWNAEGGVGVIDFSDMTVGDPALDYAHFAGIAPELPKMVYEQAIIQHEQRRQAPVVPGVPQPMPGPLYRAPDGGRTSESAEDTGVLRRAEVYKDWDNIFLLIDHYRTGRSPRMELL</sequence>
<dbReference type="InterPro" id="IPR051678">
    <property type="entry name" value="AGP_Transferase"/>
</dbReference>
<dbReference type="AlphaFoldDB" id="A0A9X3LIU0"/>
<evidence type="ECO:0000256" key="1">
    <source>
        <dbReference type="SAM" id="MobiDB-lite"/>
    </source>
</evidence>
<dbReference type="PANTHER" id="PTHR21310">
    <property type="entry name" value="AMINOGLYCOSIDE PHOSPHOTRANSFERASE-RELATED-RELATED"/>
    <property type="match status" value="1"/>
</dbReference>
<proteinExistence type="predicted"/>